<evidence type="ECO:0000313" key="8">
    <source>
        <dbReference type="Proteomes" id="UP000577956"/>
    </source>
</evidence>
<feature type="transmembrane region" description="Helical" evidence="5">
    <location>
        <begin position="175"/>
        <end position="196"/>
    </location>
</feature>
<dbReference type="Pfam" id="PF01040">
    <property type="entry name" value="UbiA"/>
    <property type="match status" value="1"/>
</dbReference>
<dbReference type="GO" id="GO:0016020">
    <property type="term" value="C:membrane"/>
    <property type="evidence" value="ECO:0007669"/>
    <property type="project" value="UniProtKB-SubCell"/>
</dbReference>
<keyword evidence="4 5" id="KW-0472">Membrane</keyword>
<evidence type="ECO:0000256" key="1">
    <source>
        <dbReference type="ARBA" id="ARBA00004141"/>
    </source>
</evidence>
<reference evidence="6 9" key="2">
    <citation type="submission" date="2021-01" db="EMBL/GenBank/DDBJ databases">
        <title>Whole genome shotgun sequence of Cellulomonas oligotrophica NBRC 109435.</title>
        <authorList>
            <person name="Komaki H."/>
            <person name="Tamura T."/>
        </authorList>
    </citation>
    <scope>NUCLEOTIDE SEQUENCE [LARGE SCALE GENOMIC DNA]</scope>
    <source>
        <strain evidence="6 9">NBRC 109435</strain>
    </source>
</reference>
<accession>A0A7Y9FIW2</accession>
<feature type="transmembrane region" description="Helical" evidence="5">
    <location>
        <begin position="242"/>
        <end position="264"/>
    </location>
</feature>
<evidence type="ECO:0000313" key="6">
    <source>
        <dbReference type="EMBL" id="GIG33098.1"/>
    </source>
</evidence>
<organism evidence="7 8">
    <name type="scientific">Cellulomonas oligotrophica</name>
    <dbReference type="NCBI Taxonomy" id="931536"/>
    <lineage>
        <taxon>Bacteria</taxon>
        <taxon>Bacillati</taxon>
        <taxon>Actinomycetota</taxon>
        <taxon>Actinomycetes</taxon>
        <taxon>Micrococcales</taxon>
        <taxon>Cellulomonadaceae</taxon>
        <taxon>Cellulomonas</taxon>
    </lineage>
</organism>
<dbReference type="InterPro" id="IPR000537">
    <property type="entry name" value="UbiA_prenyltransferase"/>
</dbReference>
<keyword evidence="9" id="KW-1185">Reference proteome</keyword>
<evidence type="ECO:0000256" key="3">
    <source>
        <dbReference type="ARBA" id="ARBA00022989"/>
    </source>
</evidence>
<dbReference type="InterPro" id="IPR044878">
    <property type="entry name" value="UbiA_sf"/>
</dbReference>
<evidence type="ECO:0000256" key="5">
    <source>
        <dbReference type="SAM" id="Phobius"/>
    </source>
</evidence>
<feature type="transmembrane region" description="Helical" evidence="5">
    <location>
        <begin position="217"/>
        <end position="236"/>
    </location>
</feature>
<evidence type="ECO:0000313" key="9">
    <source>
        <dbReference type="Proteomes" id="UP000618382"/>
    </source>
</evidence>
<name>A0A7Y9FIW2_9CELL</name>
<reference evidence="7 8" key="1">
    <citation type="submission" date="2020-07" db="EMBL/GenBank/DDBJ databases">
        <title>Sequencing the genomes of 1000 actinobacteria strains.</title>
        <authorList>
            <person name="Klenk H.-P."/>
        </authorList>
    </citation>
    <scope>NUCLEOTIDE SEQUENCE [LARGE SCALE GENOMIC DNA]</scope>
    <source>
        <strain evidence="7 8">DSM 24482</strain>
    </source>
</reference>
<dbReference type="EMBL" id="BONN01000005">
    <property type="protein sequence ID" value="GIG33098.1"/>
    <property type="molecule type" value="Genomic_DNA"/>
</dbReference>
<evidence type="ECO:0000256" key="2">
    <source>
        <dbReference type="ARBA" id="ARBA00022692"/>
    </source>
</evidence>
<dbReference type="Proteomes" id="UP000618382">
    <property type="component" value="Unassembled WGS sequence"/>
</dbReference>
<proteinExistence type="predicted"/>
<feature type="transmembrane region" description="Helical" evidence="5">
    <location>
        <begin position="119"/>
        <end position="138"/>
    </location>
</feature>
<feature type="transmembrane region" description="Helical" evidence="5">
    <location>
        <begin position="271"/>
        <end position="292"/>
    </location>
</feature>
<dbReference type="EMBL" id="JACCBK010000001">
    <property type="protein sequence ID" value="NYD87697.1"/>
    <property type="molecule type" value="Genomic_DNA"/>
</dbReference>
<feature type="transmembrane region" description="Helical" evidence="5">
    <location>
        <begin position="150"/>
        <end position="169"/>
    </location>
</feature>
<feature type="transmembrane region" description="Helical" evidence="5">
    <location>
        <begin position="93"/>
        <end position="113"/>
    </location>
</feature>
<gene>
    <name evidence="7" type="ORF">BKA21_003246</name>
    <name evidence="6" type="ORF">Col01nite_22570</name>
</gene>
<sequence>MPQPPTSPTRRRSSSGGGASAATAAALARACHPGPTVVVTALSAALAVGLGADAPTVLLVLLVVLTGQLSIGWSNDWVDAARDRAAGRTDKPVVQGAVTAAALRTAAVAALAVSVAASALAGPAAAAAHLGVVAMGWAYNVRLKSTAASWVPYAVAFALLPAFVVLALPGPALPAGWLLAVGALLGVGAHLANVLPDLEDDAATGVRGLPHRLGRRTTGVLAPAVLALAVLVAVLGPPGPPAPAGAVVGAAAVLTAVAAGAVGLRRERSRLPFTLAMAVALLCVAALVLSGARGATT</sequence>
<dbReference type="Gene3D" id="1.10.357.140">
    <property type="entry name" value="UbiA prenyltransferase"/>
    <property type="match status" value="1"/>
</dbReference>
<keyword evidence="3 5" id="KW-1133">Transmembrane helix</keyword>
<protein>
    <submittedName>
        <fullName evidence="7">4-hydroxybenzoate polyprenyltransferase</fullName>
    </submittedName>
</protein>
<feature type="transmembrane region" description="Helical" evidence="5">
    <location>
        <begin position="54"/>
        <end position="73"/>
    </location>
</feature>
<keyword evidence="7" id="KW-0808">Transferase</keyword>
<evidence type="ECO:0000256" key="4">
    <source>
        <dbReference type="ARBA" id="ARBA00023136"/>
    </source>
</evidence>
<dbReference type="Gene3D" id="1.20.120.1780">
    <property type="entry name" value="UbiA prenyltransferase"/>
    <property type="match status" value="1"/>
</dbReference>
<keyword evidence="2 5" id="KW-0812">Transmembrane</keyword>
<dbReference type="RefSeq" id="WP_373308196.1">
    <property type="nucleotide sequence ID" value="NZ_BAABFI010000010.1"/>
</dbReference>
<comment type="caution">
    <text evidence="7">The sequence shown here is derived from an EMBL/GenBank/DDBJ whole genome shotgun (WGS) entry which is preliminary data.</text>
</comment>
<dbReference type="AlphaFoldDB" id="A0A7Y9FIW2"/>
<dbReference type="GO" id="GO:0016765">
    <property type="term" value="F:transferase activity, transferring alkyl or aryl (other than methyl) groups"/>
    <property type="evidence" value="ECO:0007669"/>
    <property type="project" value="InterPro"/>
</dbReference>
<evidence type="ECO:0000313" key="7">
    <source>
        <dbReference type="EMBL" id="NYD87697.1"/>
    </source>
</evidence>
<comment type="subcellular location">
    <subcellularLocation>
        <location evidence="1">Membrane</location>
        <topology evidence="1">Multi-pass membrane protein</topology>
    </subcellularLocation>
</comment>
<dbReference type="Proteomes" id="UP000577956">
    <property type="component" value="Unassembled WGS sequence"/>
</dbReference>